<dbReference type="PANTHER" id="PTHR30204:SF58">
    <property type="entry name" value="HTH-TYPE TRANSCRIPTIONAL REGULATOR YFMP"/>
    <property type="match status" value="1"/>
</dbReference>
<dbReference type="Pfam" id="PF13411">
    <property type="entry name" value="MerR_1"/>
    <property type="match status" value="1"/>
</dbReference>
<dbReference type="SUPFAM" id="SSF46955">
    <property type="entry name" value="Putative DNA-binding domain"/>
    <property type="match status" value="1"/>
</dbReference>
<dbReference type="InterPro" id="IPR000551">
    <property type="entry name" value="MerR-type_HTH_dom"/>
</dbReference>
<proteinExistence type="predicted"/>
<dbReference type="SMART" id="SM00422">
    <property type="entry name" value="HTH_MERR"/>
    <property type="match status" value="1"/>
</dbReference>
<evidence type="ECO:0000256" key="2">
    <source>
        <dbReference type="SAM" id="Coils"/>
    </source>
</evidence>
<dbReference type="AlphaFoldDB" id="A0A2S5JFP2"/>
<keyword evidence="2" id="KW-0175">Coiled coil</keyword>
<evidence type="ECO:0000259" key="3">
    <source>
        <dbReference type="PROSITE" id="PS50937"/>
    </source>
</evidence>
<dbReference type="GO" id="GO:0003700">
    <property type="term" value="F:DNA-binding transcription factor activity"/>
    <property type="evidence" value="ECO:0007669"/>
    <property type="project" value="InterPro"/>
</dbReference>
<name>A0A2S5JFP2_9RHOB</name>
<protein>
    <submittedName>
        <fullName evidence="4">DNA-binding transcriptional MerR regulator</fullName>
    </submittedName>
</protein>
<organism evidence="4 5">
    <name type="scientific">Albidovulum inexpectatum</name>
    <dbReference type="NCBI Taxonomy" id="196587"/>
    <lineage>
        <taxon>Bacteria</taxon>
        <taxon>Pseudomonadati</taxon>
        <taxon>Pseudomonadota</taxon>
        <taxon>Alphaproteobacteria</taxon>
        <taxon>Rhodobacterales</taxon>
        <taxon>Paracoccaceae</taxon>
        <taxon>Albidovulum</taxon>
    </lineage>
</organism>
<keyword evidence="5" id="KW-1185">Reference proteome</keyword>
<dbReference type="GO" id="GO:0003677">
    <property type="term" value="F:DNA binding"/>
    <property type="evidence" value="ECO:0007669"/>
    <property type="project" value="UniProtKB-KW"/>
</dbReference>
<reference evidence="4 5" key="1">
    <citation type="submission" date="2018-01" db="EMBL/GenBank/DDBJ databases">
        <title>Genomic Encyclopedia of Archaeal and Bacterial Type Strains, Phase II (KMG-II): from individual species to whole genera.</title>
        <authorList>
            <person name="Goeker M."/>
        </authorList>
    </citation>
    <scope>NUCLEOTIDE SEQUENCE [LARGE SCALE GENOMIC DNA]</scope>
    <source>
        <strain evidence="4 5">DSM 12048</strain>
    </source>
</reference>
<dbReference type="Gene3D" id="1.10.1660.10">
    <property type="match status" value="1"/>
</dbReference>
<dbReference type="InterPro" id="IPR047057">
    <property type="entry name" value="MerR_fam"/>
</dbReference>
<evidence type="ECO:0000256" key="1">
    <source>
        <dbReference type="ARBA" id="ARBA00023125"/>
    </source>
</evidence>
<feature type="coiled-coil region" evidence="2">
    <location>
        <begin position="86"/>
        <end position="127"/>
    </location>
</feature>
<keyword evidence="1 4" id="KW-0238">DNA-binding</keyword>
<dbReference type="EMBL" id="PRDS01000006">
    <property type="protein sequence ID" value="PPB80293.1"/>
    <property type="molecule type" value="Genomic_DNA"/>
</dbReference>
<dbReference type="CDD" id="cd04776">
    <property type="entry name" value="HTH_GnyR"/>
    <property type="match status" value="1"/>
</dbReference>
<comment type="caution">
    <text evidence="4">The sequence shown here is derived from an EMBL/GenBank/DDBJ whole genome shotgun (WGS) entry which is preliminary data.</text>
</comment>
<evidence type="ECO:0000313" key="4">
    <source>
        <dbReference type="EMBL" id="PPB80293.1"/>
    </source>
</evidence>
<dbReference type="PANTHER" id="PTHR30204">
    <property type="entry name" value="REDOX-CYCLING DRUG-SENSING TRANSCRIPTIONAL ACTIVATOR SOXR"/>
    <property type="match status" value="1"/>
</dbReference>
<dbReference type="PROSITE" id="PS50937">
    <property type="entry name" value="HTH_MERR_2"/>
    <property type="match status" value="1"/>
</dbReference>
<sequence>MWKGDGLTDQMMTIREMCETFGVTPRTLRFYESKELLSPIRQGQKRLYTRRDRARLKLILRGKRFGFSLEEIRQLLDLYHIGDQKQTQLRRTLELARKRREEMVRQRDDLARAIEELDEQIALVEKSLTAPREATT</sequence>
<feature type="domain" description="HTH merR-type" evidence="3">
    <location>
        <begin position="11"/>
        <end position="78"/>
    </location>
</feature>
<evidence type="ECO:0000313" key="5">
    <source>
        <dbReference type="Proteomes" id="UP000239736"/>
    </source>
</evidence>
<accession>A0A2S5JFP2</accession>
<dbReference type="Proteomes" id="UP000239736">
    <property type="component" value="Unassembled WGS sequence"/>
</dbReference>
<gene>
    <name evidence="4" type="ORF">LV82_02168</name>
</gene>
<dbReference type="InterPro" id="IPR009061">
    <property type="entry name" value="DNA-bd_dom_put_sf"/>
</dbReference>